<accession>A0AA86NNF7</accession>
<dbReference type="Proteomes" id="UP001642409">
    <property type="component" value="Unassembled WGS sequence"/>
</dbReference>
<evidence type="ECO:0000313" key="2">
    <source>
        <dbReference type="EMBL" id="CAL6092805.1"/>
    </source>
</evidence>
<proteinExistence type="predicted"/>
<protein>
    <submittedName>
        <fullName evidence="1">Uncharacterized protein</fullName>
    </submittedName>
</protein>
<keyword evidence="3" id="KW-1185">Reference proteome</keyword>
<dbReference type="AlphaFoldDB" id="A0AA86NNF7"/>
<comment type="caution">
    <text evidence="1">The sequence shown here is derived from an EMBL/GenBank/DDBJ whole genome shotgun (WGS) entry which is preliminary data.</text>
</comment>
<evidence type="ECO:0000313" key="1">
    <source>
        <dbReference type="EMBL" id="CAI9922544.1"/>
    </source>
</evidence>
<dbReference type="EMBL" id="CATOUU010000252">
    <property type="protein sequence ID" value="CAI9922544.1"/>
    <property type="molecule type" value="Genomic_DNA"/>
</dbReference>
<name>A0AA86NNF7_9EUKA</name>
<gene>
    <name evidence="1" type="ORF">HINF_LOCUS10189</name>
    <name evidence="2" type="ORF">HINF_LOCUS66442</name>
</gene>
<organism evidence="1">
    <name type="scientific">Hexamita inflata</name>
    <dbReference type="NCBI Taxonomy" id="28002"/>
    <lineage>
        <taxon>Eukaryota</taxon>
        <taxon>Metamonada</taxon>
        <taxon>Diplomonadida</taxon>
        <taxon>Hexamitidae</taxon>
        <taxon>Hexamitinae</taxon>
        <taxon>Hexamita</taxon>
    </lineage>
</organism>
<reference evidence="1" key="1">
    <citation type="submission" date="2023-06" db="EMBL/GenBank/DDBJ databases">
        <authorList>
            <person name="Kurt Z."/>
        </authorList>
    </citation>
    <scope>NUCLEOTIDE SEQUENCE</scope>
</reference>
<dbReference type="EMBL" id="CAXDID020000447">
    <property type="protein sequence ID" value="CAL6092805.1"/>
    <property type="molecule type" value="Genomic_DNA"/>
</dbReference>
<reference evidence="2 3" key="2">
    <citation type="submission" date="2024-07" db="EMBL/GenBank/DDBJ databases">
        <authorList>
            <person name="Akdeniz Z."/>
        </authorList>
    </citation>
    <scope>NUCLEOTIDE SEQUENCE [LARGE SCALE GENOMIC DNA]</scope>
</reference>
<sequence>MSIQAKIIPGNVQHIENLGDTVYVSESNNGSGLKIYNIPLQGTNNLNFTTGLLNHCRGQTFHWNMSAGYDSVISTTNSYIKYTVQFAIPMSSSSTYGRYVMKNGFIYKTAITDNSGSDVYGETTCVCTAAMNALRILNSTTVNYGNTNATDELMNRWRGFNQFVLSPSYQDTMNKTWFDGDQPVFDHCVSPNNKLLANYKIGSNYVFRHDFILPLNTLNQVFDLDNNFYPSILSRQEVQFRVKLQNYSVAKLFGTKGVFDEATTGIGDIQLFIASKQSQSIQTKMNQKNKIIQPYIRYEQFPLEHSLDATQINYINNGHNSSAKTALCIYQNDANDDDSSYLHGFWSTFTVTQLIANENLRIKNIPICTDTVFFSDYNVIRGTAVEALMNGFTVSNLYQLYQETLRSINKTQQFSFGLSNGGTTIYNWLSKYAFVISSLEMFSMDEVTDVVGDGYYSVMQKIMMKYCLSPYINQQVTKADSTVKGLLPQCEKATVEVYQFFDQFVSIDISTGQMIITENLEKKE</sequence>
<evidence type="ECO:0000313" key="3">
    <source>
        <dbReference type="Proteomes" id="UP001642409"/>
    </source>
</evidence>